<evidence type="ECO:0000256" key="1">
    <source>
        <dbReference type="ARBA" id="ARBA00004245"/>
    </source>
</evidence>
<accession>A0AAD8AGZ2</accession>
<dbReference type="InterPro" id="IPR043129">
    <property type="entry name" value="ATPase_NBD"/>
</dbReference>
<dbReference type="GO" id="GO:0005524">
    <property type="term" value="F:ATP binding"/>
    <property type="evidence" value="ECO:0007669"/>
    <property type="project" value="UniProtKB-KW"/>
</dbReference>
<organism evidence="8 9">
    <name type="scientific">Diploptera punctata</name>
    <name type="common">Pacific beetle cockroach</name>
    <dbReference type="NCBI Taxonomy" id="6984"/>
    <lineage>
        <taxon>Eukaryota</taxon>
        <taxon>Metazoa</taxon>
        <taxon>Ecdysozoa</taxon>
        <taxon>Arthropoda</taxon>
        <taxon>Hexapoda</taxon>
        <taxon>Insecta</taxon>
        <taxon>Pterygota</taxon>
        <taxon>Neoptera</taxon>
        <taxon>Polyneoptera</taxon>
        <taxon>Dictyoptera</taxon>
        <taxon>Blattodea</taxon>
        <taxon>Blaberoidea</taxon>
        <taxon>Blaberidae</taxon>
        <taxon>Diplopterinae</taxon>
        <taxon>Diploptera</taxon>
    </lineage>
</organism>
<comment type="similarity">
    <text evidence="7">Belongs to the actin family. ARP1 subfamily.</text>
</comment>
<dbReference type="Gene3D" id="3.90.640.10">
    <property type="entry name" value="Actin, Chain A, domain 4"/>
    <property type="match status" value="1"/>
</dbReference>
<dbReference type="FunFam" id="3.30.420.40:FF:000205">
    <property type="entry name" value="Actin, alpha skeletal muscle"/>
    <property type="match status" value="1"/>
</dbReference>
<evidence type="ECO:0000256" key="7">
    <source>
        <dbReference type="ARBA" id="ARBA00038483"/>
    </source>
</evidence>
<keyword evidence="9" id="KW-1185">Reference proteome</keyword>
<dbReference type="InterPro" id="IPR020902">
    <property type="entry name" value="Actin/actin-like_CS"/>
</dbReference>
<dbReference type="GO" id="GO:0005856">
    <property type="term" value="C:cytoskeleton"/>
    <property type="evidence" value="ECO:0007669"/>
    <property type="project" value="UniProtKB-SubCell"/>
</dbReference>
<dbReference type="SUPFAM" id="SSF53067">
    <property type="entry name" value="Actin-like ATPase domain"/>
    <property type="match status" value="2"/>
</dbReference>
<keyword evidence="2" id="KW-0963">Cytoplasm</keyword>
<evidence type="ECO:0000313" key="9">
    <source>
        <dbReference type="Proteomes" id="UP001233999"/>
    </source>
</evidence>
<dbReference type="EMBL" id="JASPKZ010000969">
    <property type="protein sequence ID" value="KAJ9598849.1"/>
    <property type="molecule type" value="Genomic_DNA"/>
</dbReference>
<comment type="caution">
    <text evidence="8">The sequence shown here is derived from an EMBL/GenBank/DDBJ whole genome shotgun (WGS) entry which is preliminary data.</text>
</comment>
<dbReference type="PRINTS" id="PR00190">
    <property type="entry name" value="ACTIN"/>
</dbReference>
<evidence type="ECO:0000256" key="2">
    <source>
        <dbReference type="ARBA" id="ARBA00022490"/>
    </source>
</evidence>
<sequence length="289" mass="32547">GSGVIKAGFAGDQIPKCRFPNYIGRPKHIRVMAGALEGDLFVGPKAEEHRGLLSIRYPMEHGIVTDWKRHGENLAHPVLLTEAPLNPRRNREKAAEIFFETFNVPALFVSMQAVLSLYATGRTTGVVLDSGDGVTHAVPIYEGFAMPHSIMRVDIAGRDVSRYLRLLLRKEGVNFRTTAEFEIVRTIKEKACYLANNPQKEETVETEKYQYLLPDGSTLEIGPARFRAPEVLFRPDLIGEEYEGLHEVLLYSIQKSDLDLRKVLFQNIVLSGGSTLFKVMERLSIHFIH</sequence>
<dbReference type="Proteomes" id="UP001233999">
    <property type="component" value="Unassembled WGS sequence"/>
</dbReference>
<feature type="non-terminal residue" evidence="8">
    <location>
        <position position="1"/>
    </location>
</feature>
<dbReference type="PANTHER" id="PTHR11937">
    <property type="entry name" value="ACTIN"/>
    <property type="match status" value="1"/>
</dbReference>
<dbReference type="CDD" id="cd10216">
    <property type="entry name" value="ASKHA_NBD_Arp1"/>
    <property type="match status" value="1"/>
</dbReference>
<gene>
    <name evidence="8" type="ORF">L9F63_026615</name>
</gene>
<name>A0AAD8AGZ2_DIPPU</name>
<evidence type="ECO:0000313" key="8">
    <source>
        <dbReference type="EMBL" id="KAJ9598849.1"/>
    </source>
</evidence>
<reference evidence="8" key="2">
    <citation type="submission" date="2023-05" db="EMBL/GenBank/DDBJ databases">
        <authorList>
            <person name="Fouks B."/>
        </authorList>
    </citation>
    <scope>NUCLEOTIDE SEQUENCE</scope>
    <source>
        <strain evidence="8">Stay&amp;Tobe</strain>
        <tissue evidence="8">Testes</tissue>
    </source>
</reference>
<dbReference type="SMART" id="SM00268">
    <property type="entry name" value="ACTIN"/>
    <property type="match status" value="1"/>
</dbReference>
<feature type="non-terminal residue" evidence="8">
    <location>
        <position position="289"/>
    </location>
</feature>
<evidence type="ECO:0000256" key="3">
    <source>
        <dbReference type="ARBA" id="ARBA00022741"/>
    </source>
</evidence>
<comment type="subcellular location">
    <subcellularLocation>
        <location evidence="1">Cytoplasm</location>
        <location evidence="1">Cytoskeleton</location>
    </subcellularLocation>
</comment>
<keyword evidence="3" id="KW-0547">Nucleotide-binding</keyword>
<proteinExistence type="inferred from homology"/>
<dbReference type="InterPro" id="IPR004000">
    <property type="entry name" value="Actin"/>
</dbReference>
<dbReference type="AlphaFoldDB" id="A0AAD8AGZ2"/>
<dbReference type="FunFam" id="3.30.420.40:FF:000502">
    <property type="entry name" value="Actin-Related Proteins"/>
    <property type="match status" value="1"/>
</dbReference>
<dbReference type="Gene3D" id="3.30.420.40">
    <property type="match status" value="2"/>
</dbReference>
<keyword evidence="5" id="KW-0007">Acetylation</keyword>
<dbReference type="Pfam" id="PF00022">
    <property type="entry name" value="Actin"/>
    <property type="match status" value="1"/>
</dbReference>
<keyword evidence="6" id="KW-0206">Cytoskeleton</keyword>
<dbReference type="PROSITE" id="PS01132">
    <property type="entry name" value="ACTINS_ACT_LIKE"/>
    <property type="match status" value="1"/>
</dbReference>
<protein>
    <submittedName>
        <fullName evidence="8">Uncharacterized protein</fullName>
    </submittedName>
</protein>
<keyword evidence="4" id="KW-0067">ATP-binding</keyword>
<evidence type="ECO:0000256" key="5">
    <source>
        <dbReference type="ARBA" id="ARBA00022990"/>
    </source>
</evidence>
<reference evidence="8" key="1">
    <citation type="journal article" date="2023" name="IScience">
        <title>Live-bearing cockroach genome reveals convergent evolutionary mechanisms linked to viviparity in insects and beyond.</title>
        <authorList>
            <person name="Fouks B."/>
            <person name="Harrison M.C."/>
            <person name="Mikhailova A.A."/>
            <person name="Marchal E."/>
            <person name="English S."/>
            <person name="Carruthers M."/>
            <person name="Jennings E.C."/>
            <person name="Chiamaka E.L."/>
            <person name="Frigard R.A."/>
            <person name="Pippel M."/>
            <person name="Attardo G.M."/>
            <person name="Benoit J.B."/>
            <person name="Bornberg-Bauer E."/>
            <person name="Tobe S.S."/>
        </authorList>
    </citation>
    <scope>NUCLEOTIDE SEQUENCE</scope>
    <source>
        <strain evidence="8">Stay&amp;Tobe</strain>
    </source>
</reference>
<evidence type="ECO:0000256" key="6">
    <source>
        <dbReference type="ARBA" id="ARBA00023212"/>
    </source>
</evidence>
<dbReference type="FunFam" id="3.90.640.10:FF:000008">
    <property type="entry name" value="alpha-centractin isoform X1"/>
    <property type="match status" value="1"/>
</dbReference>
<evidence type="ECO:0000256" key="4">
    <source>
        <dbReference type="ARBA" id="ARBA00022840"/>
    </source>
</evidence>